<sequence>MQPVLDVPTRSAPRPPTAGTRVPALAGTAQRLALDLLAHDPARRRHSSAVAARAGEGAGTLVPALRSVVVAAAWLHDVGYAPALRVTGFHPLDGARHLRAHGWPHPVPTLVAHHSGARFVAPAHDLADALAEFPLDGPEDDERRDREDGDGTGVVPGSRLRDAADVLTWADQTTGPRGGPVTLDERLDDMLRRHGPDSPNARVHRERAAHLRAAVARVEERRRRLAATTP</sequence>
<dbReference type="AlphaFoldDB" id="A6W402"/>
<organism evidence="3 4">
    <name type="scientific">Kineococcus radiotolerans (strain ATCC BAA-149 / DSM 14245 / SRS30216)</name>
    <dbReference type="NCBI Taxonomy" id="266940"/>
    <lineage>
        <taxon>Bacteria</taxon>
        <taxon>Bacillati</taxon>
        <taxon>Actinomycetota</taxon>
        <taxon>Actinomycetes</taxon>
        <taxon>Kineosporiales</taxon>
        <taxon>Kineosporiaceae</taxon>
        <taxon>Kineococcus</taxon>
    </lineage>
</organism>
<evidence type="ECO:0000313" key="3">
    <source>
        <dbReference type="EMBL" id="ABS01541.1"/>
    </source>
</evidence>
<accession>A6W402</accession>
<dbReference type="EMBL" id="CP000750">
    <property type="protein sequence ID" value="ABS01541.1"/>
    <property type="molecule type" value="Genomic_DNA"/>
</dbReference>
<dbReference type="STRING" id="266940.Krad_0050"/>
<feature type="region of interest" description="Disordered" evidence="2">
    <location>
        <begin position="134"/>
        <end position="154"/>
    </location>
</feature>
<feature type="region of interest" description="Disordered" evidence="2">
    <location>
        <begin position="1"/>
        <end position="22"/>
    </location>
</feature>
<name>A6W402_KINRD</name>
<dbReference type="GO" id="GO:0016787">
    <property type="term" value="F:hydrolase activity"/>
    <property type="evidence" value="ECO:0007669"/>
    <property type="project" value="UniProtKB-KW"/>
</dbReference>
<evidence type="ECO:0000313" key="4">
    <source>
        <dbReference type="Proteomes" id="UP000001116"/>
    </source>
</evidence>
<dbReference type="eggNOG" id="COG1418">
    <property type="taxonomic scope" value="Bacteria"/>
</dbReference>
<protein>
    <submittedName>
        <fullName evidence="3">Metal dependent phophohydrolase</fullName>
    </submittedName>
</protein>
<reference evidence="4" key="1">
    <citation type="journal article" date="2008" name="PLoS ONE">
        <title>Survival in nuclear waste, extreme resistance, and potential applications gleaned from the genome sequence of Kineococcus radiotolerans SRS30216.</title>
        <authorList>
            <person name="Bagwell C.E."/>
            <person name="Bhat S."/>
            <person name="Hawkins G.M."/>
            <person name="Smith B.W."/>
            <person name="Biswas T."/>
            <person name="Hoover T.R."/>
            <person name="Saunders E."/>
            <person name="Han C.S."/>
            <person name="Tsodikov O.V."/>
            <person name="Shimkets L.J."/>
        </authorList>
    </citation>
    <scope>NUCLEOTIDE SEQUENCE [LARGE SCALE GENOMIC DNA]</scope>
    <source>
        <strain evidence="4">ATCC BAA-149 / DSM 14245 / SRS30216</strain>
    </source>
</reference>
<keyword evidence="1" id="KW-0175">Coiled coil</keyword>
<dbReference type="SUPFAM" id="SSF109604">
    <property type="entry name" value="HD-domain/PDEase-like"/>
    <property type="match status" value="1"/>
</dbReference>
<evidence type="ECO:0000256" key="2">
    <source>
        <dbReference type="SAM" id="MobiDB-lite"/>
    </source>
</evidence>
<gene>
    <name evidence="3" type="ordered locus">Krad_0050</name>
</gene>
<dbReference type="Proteomes" id="UP000001116">
    <property type="component" value="Chromosome"/>
</dbReference>
<proteinExistence type="predicted"/>
<dbReference type="HOGENOM" id="CLU_105441_0_0_11"/>
<dbReference type="KEGG" id="kra:Krad_0050"/>
<feature type="coiled-coil region" evidence="1">
    <location>
        <begin position="201"/>
        <end position="228"/>
    </location>
</feature>
<keyword evidence="4" id="KW-1185">Reference proteome</keyword>
<evidence type="ECO:0000256" key="1">
    <source>
        <dbReference type="SAM" id="Coils"/>
    </source>
</evidence>